<feature type="transmembrane region" description="Helical" evidence="6">
    <location>
        <begin position="430"/>
        <end position="449"/>
    </location>
</feature>
<dbReference type="PANTHER" id="PTHR22950">
    <property type="entry name" value="AMINO ACID TRANSPORTER"/>
    <property type="match status" value="1"/>
</dbReference>
<keyword evidence="9" id="KW-1185">Reference proteome</keyword>
<evidence type="ECO:0000256" key="4">
    <source>
        <dbReference type="ARBA" id="ARBA00023136"/>
    </source>
</evidence>
<evidence type="ECO:0000256" key="3">
    <source>
        <dbReference type="ARBA" id="ARBA00022989"/>
    </source>
</evidence>
<evidence type="ECO:0000313" key="8">
    <source>
        <dbReference type="EMBL" id="CCI44660.1"/>
    </source>
</evidence>
<comment type="subcellular location">
    <subcellularLocation>
        <location evidence="1">Membrane</location>
        <topology evidence="1">Multi-pass membrane protein</topology>
    </subcellularLocation>
</comment>
<evidence type="ECO:0000259" key="7">
    <source>
        <dbReference type="Pfam" id="PF01490"/>
    </source>
</evidence>
<dbReference type="EMBL" id="CAIX01000075">
    <property type="protein sequence ID" value="CCI44660.1"/>
    <property type="molecule type" value="Genomic_DNA"/>
</dbReference>
<feature type="domain" description="Amino acid transporter transmembrane" evidence="7">
    <location>
        <begin position="16"/>
        <end position="448"/>
    </location>
</feature>
<dbReference type="InterPro" id="IPR013057">
    <property type="entry name" value="AA_transpt_TM"/>
</dbReference>
<gene>
    <name evidence="8" type="ORF">BN9_054690</name>
</gene>
<evidence type="ECO:0000313" key="9">
    <source>
        <dbReference type="Proteomes" id="UP000053237"/>
    </source>
</evidence>
<name>A0A024GCS1_9STRA</name>
<sequence length="486" mass="52977">MAKKRTAFFTLEDIKIAFSLFCCVLGIGTLGMPSDFSRAGPTLGFSALIFMTYANIYASVACSKVMLLAPSWVKTFSDLGEWSMGKAGRYAVLVSQMSVCILTPCVFLVLGGNLLQSLFPETFSQSIWIIFMALSILPLCLTPTLKESAGATLAGCAGTLVADSIAVVLLVTGMSGHPPVPKPDLNFEQVAGAFGNLCLAFGAGIIIPSLQNEHSEPTRMPRLVFCTMALISCLFMALAFAGYSAVGCQISGNLLFSIFPDSSGLTALGFRPNKGAAVVAFMFMQMHVSIAFFVFLHPAFFCFERLVLGMHKQKGNPNSTRYNDLDTPSRMAERSNSKRGSSKYSLVIVVGDENEEELVSEYRRPDVIVKYVALRMTIISILVVVAIVCRSHLNAFMDFIGASCQSICCIVLPISFYLKKMWPHVPLYEKIPAIITIIACSVLACYVTYTSGRDMLFPAQNMPPFPFCAPEFESKLYYNASAIVNE</sequence>
<evidence type="ECO:0000256" key="5">
    <source>
        <dbReference type="SAM" id="MobiDB-lite"/>
    </source>
</evidence>
<organism evidence="8 9">
    <name type="scientific">Albugo candida</name>
    <dbReference type="NCBI Taxonomy" id="65357"/>
    <lineage>
        <taxon>Eukaryota</taxon>
        <taxon>Sar</taxon>
        <taxon>Stramenopiles</taxon>
        <taxon>Oomycota</taxon>
        <taxon>Peronosporomycetes</taxon>
        <taxon>Albuginales</taxon>
        <taxon>Albuginaceae</taxon>
        <taxon>Albugo</taxon>
    </lineage>
</organism>
<feature type="transmembrane region" description="Helical" evidence="6">
    <location>
        <begin position="372"/>
        <end position="393"/>
    </location>
</feature>
<dbReference type="Pfam" id="PF01490">
    <property type="entry name" value="Aa_trans"/>
    <property type="match status" value="1"/>
</dbReference>
<feature type="transmembrane region" description="Helical" evidence="6">
    <location>
        <begin position="153"/>
        <end position="173"/>
    </location>
</feature>
<feature type="transmembrane region" description="Helical" evidence="6">
    <location>
        <begin position="47"/>
        <end position="69"/>
    </location>
</feature>
<evidence type="ECO:0000256" key="2">
    <source>
        <dbReference type="ARBA" id="ARBA00022692"/>
    </source>
</evidence>
<feature type="transmembrane region" description="Helical" evidence="6">
    <location>
        <begin position="399"/>
        <end position="418"/>
    </location>
</feature>
<dbReference type="GO" id="GO:0005774">
    <property type="term" value="C:vacuolar membrane"/>
    <property type="evidence" value="ECO:0007669"/>
    <property type="project" value="TreeGrafter"/>
</dbReference>
<feature type="transmembrane region" description="Helical" evidence="6">
    <location>
        <begin position="122"/>
        <end position="141"/>
    </location>
</feature>
<dbReference type="InParanoid" id="A0A024GCS1"/>
<dbReference type="STRING" id="65357.A0A024GCS1"/>
<protein>
    <recommendedName>
        <fullName evidence="7">Amino acid transporter transmembrane domain-containing protein</fullName>
    </recommendedName>
</protein>
<evidence type="ECO:0000256" key="6">
    <source>
        <dbReference type="SAM" id="Phobius"/>
    </source>
</evidence>
<keyword evidence="3 6" id="KW-1133">Transmembrane helix</keyword>
<feature type="transmembrane region" description="Helical" evidence="6">
    <location>
        <begin position="90"/>
        <end position="110"/>
    </location>
</feature>
<dbReference type="PANTHER" id="PTHR22950:SF349">
    <property type="entry name" value="AMINO ACID TRANSPORTER TRANSMEMBRANE DOMAIN-CONTAINING PROTEIN"/>
    <property type="match status" value="1"/>
</dbReference>
<feature type="transmembrane region" description="Helical" evidence="6">
    <location>
        <begin position="223"/>
        <end position="246"/>
    </location>
</feature>
<dbReference type="OrthoDB" id="67190at2759"/>
<dbReference type="AlphaFoldDB" id="A0A024GCS1"/>
<feature type="transmembrane region" description="Helical" evidence="6">
    <location>
        <begin position="193"/>
        <end position="211"/>
    </location>
</feature>
<dbReference type="Proteomes" id="UP000053237">
    <property type="component" value="Unassembled WGS sequence"/>
</dbReference>
<keyword evidence="2 6" id="KW-0812">Transmembrane</keyword>
<feature type="transmembrane region" description="Helical" evidence="6">
    <location>
        <begin position="278"/>
        <end position="303"/>
    </location>
</feature>
<keyword evidence="4 6" id="KW-0472">Membrane</keyword>
<proteinExistence type="predicted"/>
<reference evidence="8 9" key="1">
    <citation type="submission" date="2012-05" db="EMBL/GenBank/DDBJ databases">
        <title>Recombination and specialization in a pathogen metapopulation.</title>
        <authorList>
            <person name="Gardiner A."/>
            <person name="Kemen E."/>
            <person name="Schultz-Larsen T."/>
            <person name="MacLean D."/>
            <person name="Van Oosterhout C."/>
            <person name="Jones J.D.G."/>
        </authorList>
    </citation>
    <scope>NUCLEOTIDE SEQUENCE [LARGE SCALE GENOMIC DNA]</scope>
    <source>
        <strain evidence="8 9">Ac Nc2</strain>
    </source>
</reference>
<accession>A0A024GCS1</accession>
<dbReference type="GO" id="GO:0015179">
    <property type="term" value="F:L-amino acid transmembrane transporter activity"/>
    <property type="evidence" value="ECO:0007669"/>
    <property type="project" value="TreeGrafter"/>
</dbReference>
<feature type="region of interest" description="Disordered" evidence="5">
    <location>
        <begin position="318"/>
        <end position="338"/>
    </location>
</feature>
<evidence type="ECO:0000256" key="1">
    <source>
        <dbReference type="ARBA" id="ARBA00004141"/>
    </source>
</evidence>
<comment type="caution">
    <text evidence="8">The sequence shown here is derived from an EMBL/GenBank/DDBJ whole genome shotgun (WGS) entry which is preliminary data.</text>
</comment>